<evidence type="ECO:0000313" key="2">
    <source>
        <dbReference type="EMBL" id="KAK9989229.1"/>
    </source>
</evidence>
<accession>A0AAW2BTH5</accession>
<dbReference type="EMBL" id="JAZDWU010000010">
    <property type="protein sequence ID" value="KAK9989229.1"/>
    <property type="molecule type" value="Genomic_DNA"/>
</dbReference>
<dbReference type="GO" id="GO:0003723">
    <property type="term" value="F:RNA binding"/>
    <property type="evidence" value="ECO:0007669"/>
    <property type="project" value="InterPro"/>
</dbReference>
<dbReference type="AlphaFoldDB" id="A0AAW2BTH5"/>
<dbReference type="Proteomes" id="UP001459277">
    <property type="component" value="Unassembled WGS sequence"/>
</dbReference>
<dbReference type="PANTHER" id="PTHR31476:SF4">
    <property type="entry name" value="PROTEIN WHAT'S THIS FACTOR 1 HOMOLOG, CHLOROPLASTIC"/>
    <property type="match status" value="1"/>
</dbReference>
<dbReference type="PANTHER" id="PTHR31476">
    <property type="entry name" value="PROTEIN WHAT'S THIS FACTOR 1 HOMOLOG, CHLOROPLASTIC"/>
    <property type="match status" value="1"/>
</dbReference>
<name>A0AAW2BTH5_9ROSI</name>
<proteinExistence type="predicted"/>
<dbReference type="InterPro" id="IPR021099">
    <property type="entry name" value="PORR_domain"/>
</dbReference>
<dbReference type="InterPro" id="IPR045040">
    <property type="entry name" value="PORR_fam"/>
</dbReference>
<organism evidence="2 3">
    <name type="scientific">Lithocarpus litseifolius</name>
    <dbReference type="NCBI Taxonomy" id="425828"/>
    <lineage>
        <taxon>Eukaryota</taxon>
        <taxon>Viridiplantae</taxon>
        <taxon>Streptophyta</taxon>
        <taxon>Embryophyta</taxon>
        <taxon>Tracheophyta</taxon>
        <taxon>Spermatophyta</taxon>
        <taxon>Magnoliopsida</taxon>
        <taxon>eudicotyledons</taxon>
        <taxon>Gunneridae</taxon>
        <taxon>Pentapetalae</taxon>
        <taxon>rosids</taxon>
        <taxon>fabids</taxon>
        <taxon>Fagales</taxon>
        <taxon>Fagaceae</taxon>
        <taxon>Lithocarpus</taxon>
    </lineage>
</organism>
<reference evidence="2 3" key="1">
    <citation type="submission" date="2024-01" db="EMBL/GenBank/DDBJ databases">
        <title>A telomere-to-telomere, gap-free genome of sweet tea (Lithocarpus litseifolius).</title>
        <authorList>
            <person name="Zhou J."/>
        </authorList>
    </citation>
    <scope>NUCLEOTIDE SEQUENCE [LARGE SCALE GENOMIC DNA]</scope>
    <source>
        <strain evidence="2">Zhou-2022a</strain>
        <tissue evidence="2">Leaf</tissue>
    </source>
</reference>
<keyword evidence="3" id="KW-1185">Reference proteome</keyword>
<feature type="domain" description="PORR" evidence="1">
    <location>
        <begin position="2"/>
        <end position="142"/>
    </location>
</feature>
<evidence type="ECO:0000313" key="3">
    <source>
        <dbReference type="Proteomes" id="UP001459277"/>
    </source>
</evidence>
<gene>
    <name evidence="2" type="ORF">SO802_029468</name>
</gene>
<sequence length="152" mass="18155">MSLRELGKYRRELGLDKKQRFIALLRKFPAVFDIEEEGVFSLKFKLTPEAERLYLEEMRIMNEMEDLLVVILRKLLMMSFEKRILLEKIAQLRTDLGLPLEFRNTICHKYPQYFRVVLTERGPALELTHWDPELTVSANQLIDEENRAREVE</sequence>
<comment type="caution">
    <text evidence="2">The sequence shown here is derived from an EMBL/GenBank/DDBJ whole genome shotgun (WGS) entry which is preliminary data.</text>
</comment>
<protein>
    <recommendedName>
        <fullName evidence="1">PORR domain-containing protein</fullName>
    </recommendedName>
</protein>
<evidence type="ECO:0000259" key="1">
    <source>
        <dbReference type="Pfam" id="PF11955"/>
    </source>
</evidence>
<dbReference type="Pfam" id="PF11955">
    <property type="entry name" value="PORR"/>
    <property type="match status" value="1"/>
</dbReference>